<name>A0AAD3DH08_9CHLO</name>
<dbReference type="GO" id="GO:0003688">
    <property type="term" value="F:DNA replication origin binding"/>
    <property type="evidence" value="ECO:0007669"/>
    <property type="project" value="UniProtKB-UniRule"/>
</dbReference>
<dbReference type="AlphaFoldDB" id="A0AAD3DH08"/>
<evidence type="ECO:0000313" key="3">
    <source>
        <dbReference type="EMBL" id="GFR40607.1"/>
    </source>
</evidence>
<dbReference type="InterPro" id="IPR007220">
    <property type="entry name" value="ORC2"/>
</dbReference>
<dbReference type="Proteomes" id="UP001054857">
    <property type="component" value="Unassembled WGS sequence"/>
</dbReference>
<protein>
    <recommendedName>
        <fullName evidence="1">Origin recognition complex subunit 2</fullName>
    </recommendedName>
</protein>
<keyword evidence="4" id="KW-1185">Reference proteome</keyword>
<gene>
    <name evidence="3" type="ORF">Agub_g1187</name>
</gene>
<evidence type="ECO:0000259" key="2">
    <source>
        <dbReference type="Pfam" id="PF04084"/>
    </source>
</evidence>
<feature type="non-terminal residue" evidence="3">
    <location>
        <position position="119"/>
    </location>
</feature>
<accession>A0AAD3DH08</accession>
<comment type="caution">
    <text evidence="3">The sequence shown here is derived from an EMBL/GenBank/DDBJ whole genome shotgun (WGS) entry which is preliminary data.</text>
</comment>
<feature type="non-terminal residue" evidence="3">
    <location>
        <position position="1"/>
    </location>
</feature>
<organism evidence="3 4">
    <name type="scientific">Astrephomene gubernaculifera</name>
    <dbReference type="NCBI Taxonomy" id="47775"/>
    <lineage>
        <taxon>Eukaryota</taxon>
        <taxon>Viridiplantae</taxon>
        <taxon>Chlorophyta</taxon>
        <taxon>core chlorophytes</taxon>
        <taxon>Chlorophyceae</taxon>
        <taxon>CS clade</taxon>
        <taxon>Chlamydomonadales</taxon>
        <taxon>Astrephomenaceae</taxon>
        <taxon>Astrephomene</taxon>
    </lineage>
</organism>
<reference evidence="3 4" key="1">
    <citation type="journal article" date="2021" name="Sci. Rep.">
        <title>Genome sequencing of the multicellular alga Astrephomene provides insights into convergent evolution of germ-soma differentiation.</title>
        <authorList>
            <person name="Yamashita S."/>
            <person name="Yamamoto K."/>
            <person name="Matsuzaki R."/>
            <person name="Suzuki S."/>
            <person name="Yamaguchi H."/>
            <person name="Hirooka S."/>
            <person name="Minakuchi Y."/>
            <person name="Miyagishima S."/>
            <person name="Kawachi M."/>
            <person name="Toyoda A."/>
            <person name="Nozaki H."/>
        </authorList>
    </citation>
    <scope>NUCLEOTIDE SEQUENCE [LARGE SCALE GENOMIC DNA]</scope>
    <source>
        <strain evidence="3 4">NIES-4017</strain>
    </source>
</reference>
<comment type="subunit">
    <text evidence="1">Component of the origin recognition complex (ORC).</text>
</comment>
<dbReference type="GO" id="GO:0005664">
    <property type="term" value="C:nuclear origin of replication recognition complex"/>
    <property type="evidence" value="ECO:0007669"/>
    <property type="project" value="UniProtKB-UniRule"/>
</dbReference>
<dbReference type="EMBL" id="BMAR01000001">
    <property type="protein sequence ID" value="GFR40607.1"/>
    <property type="molecule type" value="Genomic_DNA"/>
</dbReference>
<evidence type="ECO:0000256" key="1">
    <source>
        <dbReference type="RuleBase" id="RU368084"/>
    </source>
</evidence>
<dbReference type="Pfam" id="PF04084">
    <property type="entry name" value="RecA-like_ORC2"/>
    <property type="match status" value="1"/>
</dbReference>
<evidence type="ECO:0000313" key="4">
    <source>
        <dbReference type="Proteomes" id="UP001054857"/>
    </source>
</evidence>
<feature type="domain" description="Origin recognition complex subunit 2 RecA-like" evidence="2">
    <location>
        <begin position="1"/>
        <end position="51"/>
    </location>
</feature>
<dbReference type="GO" id="GO:0006260">
    <property type="term" value="P:DNA replication"/>
    <property type="evidence" value="ECO:0007669"/>
    <property type="project" value="UniProtKB-UniRule"/>
</dbReference>
<dbReference type="PANTHER" id="PTHR14052">
    <property type="entry name" value="ORIGIN RECOGNITION COMPLEX SUBUNIT 2"/>
    <property type="match status" value="1"/>
</dbReference>
<proteinExistence type="inferred from homology"/>
<comment type="function">
    <text evidence="1">Component of the origin recognition complex (ORC) that binds origins of replication. DNA-binding is ATP-dependent. ORC is required to assemble the pre-replication complex necessary to initiate DNA replication.</text>
</comment>
<comment type="similarity">
    <text evidence="1">Belongs to the ORC2 family.</text>
</comment>
<comment type="subcellular location">
    <subcellularLocation>
        <location evidence="1">Nucleus</location>
    </subcellularLocation>
</comment>
<keyword evidence="1" id="KW-0539">Nucleus</keyword>
<sequence>LDGPGLRSDLPLLSVLAACPQVHLIASVDHALAPLLWDSADAARFRWQYINATTFQPYITETAGMQSVLMGAFKSGVVKASAGTVLKSLTPKARAVFRVLAEYLLEDEECEGVALAHLL</sequence>
<keyword evidence="1" id="KW-0235">DNA replication</keyword>
<dbReference type="PANTHER" id="PTHR14052:SF0">
    <property type="entry name" value="ORIGIN RECOGNITION COMPLEX SUBUNIT 2"/>
    <property type="match status" value="1"/>
</dbReference>
<dbReference type="InterPro" id="IPR056772">
    <property type="entry name" value="RecA-like_ORC2"/>
</dbReference>